<evidence type="ECO:0000313" key="4">
    <source>
        <dbReference type="Proteomes" id="UP001207337"/>
    </source>
</evidence>
<comment type="caution">
    <text evidence="3">The sequence shown here is derived from an EMBL/GenBank/DDBJ whole genome shotgun (WGS) entry which is preliminary data.</text>
</comment>
<dbReference type="Pfam" id="PF04773">
    <property type="entry name" value="FecR"/>
    <property type="match status" value="1"/>
</dbReference>
<dbReference type="Gene3D" id="3.55.50.30">
    <property type="match status" value="1"/>
</dbReference>
<organism evidence="3 4">
    <name type="scientific">Fodinibius salicampi</name>
    <dbReference type="NCBI Taxonomy" id="1920655"/>
    <lineage>
        <taxon>Bacteria</taxon>
        <taxon>Pseudomonadati</taxon>
        <taxon>Balneolota</taxon>
        <taxon>Balneolia</taxon>
        <taxon>Balneolales</taxon>
        <taxon>Balneolaceae</taxon>
        <taxon>Fodinibius</taxon>
    </lineage>
</organism>
<evidence type="ECO:0000313" key="3">
    <source>
        <dbReference type="EMBL" id="MCW9712338.1"/>
    </source>
</evidence>
<dbReference type="PANTHER" id="PTHR30273:SF2">
    <property type="entry name" value="PROTEIN FECR"/>
    <property type="match status" value="1"/>
</dbReference>
<reference evidence="3 4" key="1">
    <citation type="submission" date="2021-11" db="EMBL/GenBank/DDBJ databases">
        <title>Aliifidinibius sp. nov., a new bacterium isolated from saline soil.</title>
        <authorList>
            <person name="Galisteo C."/>
            <person name="De La Haba R."/>
            <person name="Sanchez-Porro C."/>
            <person name="Ventosa A."/>
        </authorList>
    </citation>
    <scope>NUCLEOTIDE SEQUENCE [LARGE SCALE GENOMIC DNA]</scope>
    <source>
        <strain evidence="3 4">KACC 190600</strain>
    </source>
</reference>
<accession>A0ABT3PWW6</accession>
<protein>
    <submittedName>
        <fullName evidence="3">FecR family protein</fullName>
    </submittedName>
</protein>
<dbReference type="Proteomes" id="UP001207337">
    <property type="component" value="Unassembled WGS sequence"/>
</dbReference>
<gene>
    <name evidence="3" type="ORF">LQ318_05400</name>
</gene>
<feature type="transmembrane region" description="Helical" evidence="1">
    <location>
        <begin position="98"/>
        <end position="119"/>
    </location>
</feature>
<keyword evidence="4" id="KW-1185">Reference proteome</keyword>
<dbReference type="InterPro" id="IPR012373">
    <property type="entry name" value="Ferrdict_sens_TM"/>
</dbReference>
<sequence>MQNNNYTVQELIQNQSFRRMVNGTASENEISRWNNWIEDREENRAKAKKAMAEIAGFEFKDPDQPDMKKEWRRLYDTTMGKADANITYLPNRNSNSLWIYRIAAVLIIGAMVGVGLYIYPESNAPSTQVQQITEEHTISTGAGEHKTITFSNGSAITLNSNSSVTYTLGLLHNQTIEVVLEGEAYFDAEGGNEESEPIFSVRTPDGIVRDIGTEFLVTIRNGHSSVVLQEGKVEVDNESRGKEEVKKGEMLTFTKSEVLDRQFVNPTFYTSWATGTMKFNETSIEELAKFIELRFAVEVELVDNDLSDITLDGAIYFKSLEGLVRSVSEVTKIPVYQSEDRDKIYFGKDSCNVNKN</sequence>
<evidence type="ECO:0000256" key="1">
    <source>
        <dbReference type="SAM" id="Phobius"/>
    </source>
</evidence>
<proteinExistence type="predicted"/>
<feature type="domain" description="FecR protein" evidence="2">
    <location>
        <begin position="137"/>
        <end position="234"/>
    </location>
</feature>
<dbReference type="EMBL" id="JAJNDC010000001">
    <property type="protein sequence ID" value="MCW9712338.1"/>
    <property type="molecule type" value="Genomic_DNA"/>
</dbReference>
<keyword evidence="1" id="KW-0812">Transmembrane</keyword>
<name>A0ABT3PWW6_9BACT</name>
<keyword evidence="1" id="KW-1133">Transmembrane helix</keyword>
<evidence type="ECO:0000259" key="2">
    <source>
        <dbReference type="Pfam" id="PF04773"/>
    </source>
</evidence>
<dbReference type="InterPro" id="IPR006860">
    <property type="entry name" value="FecR"/>
</dbReference>
<dbReference type="PIRSF" id="PIRSF018266">
    <property type="entry name" value="FecR"/>
    <property type="match status" value="1"/>
</dbReference>
<dbReference type="Gene3D" id="2.60.120.1440">
    <property type="match status" value="1"/>
</dbReference>
<keyword evidence="1" id="KW-0472">Membrane</keyword>
<dbReference type="RefSeq" id="WP_265788218.1">
    <property type="nucleotide sequence ID" value="NZ_BAABRS010000001.1"/>
</dbReference>
<dbReference type="PANTHER" id="PTHR30273">
    <property type="entry name" value="PERIPLASMIC SIGNAL SENSOR AND SIGMA FACTOR ACTIVATOR FECR-RELATED"/>
    <property type="match status" value="1"/>
</dbReference>